<dbReference type="RefSeq" id="WP_181192385.1">
    <property type="nucleotide sequence ID" value="NZ_JABFED010000004.1"/>
</dbReference>
<evidence type="ECO:0000256" key="1">
    <source>
        <dbReference type="ARBA" id="ARBA00001917"/>
    </source>
</evidence>
<dbReference type="Gene3D" id="2.30.110.10">
    <property type="entry name" value="Electron Transport, Fmn-binding Protein, Chain A"/>
    <property type="match status" value="1"/>
</dbReference>
<gene>
    <name evidence="6" type="ORF">HMA55_07200</name>
</gene>
<protein>
    <submittedName>
        <fullName evidence="6">Pyridoxamine 5-phosphate oxidase</fullName>
    </submittedName>
</protein>
<keyword evidence="3" id="KW-0288">FMN</keyword>
<dbReference type="GO" id="GO:0004733">
    <property type="term" value="F:pyridoxamine phosphate oxidase activity"/>
    <property type="evidence" value="ECO:0007669"/>
    <property type="project" value="InterPro"/>
</dbReference>
<accession>A0A7H0KBY5</accession>
<dbReference type="PANTHER" id="PTHR10851:SF0">
    <property type="entry name" value="PYRIDOXINE-5'-PHOSPHATE OXIDASE"/>
    <property type="match status" value="1"/>
</dbReference>
<dbReference type="SUPFAM" id="SSF50475">
    <property type="entry name" value="FMN-binding split barrel"/>
    <property type="match status" value="1"/>
</dbReference>
<keyword evidence="7" id="KW-1185">Reference proteome</keyword>
<sequence>MIYLSQDYVAGLEKSQPSLGEVDFTSLQRDPNVMFAEWFKEAVDAGIRDVTAVTVATVDDQGMPDARIVDLLHLDSDGFHFGTATNTAKVHQLEAAWAAALNFWWQPLRRAVRVKGTAHRVVDGDRFNLWRVEPEHFEFFHLWDDRMHSDRLAYQRDEHGEWERIRIMAAG</sequence>
<dbReference type="InterPro" id="IPR012349">
    <property type="entry name" value="Split_barrel_FMN-bd"/>
</dbReference>
<keyword evidence="2" id="KW-0285">Flavoprotein</keyword>
<evidence type="ECO:0000259" key="5">
    <source>
        <dbReference type="Pfam" id="PF01243"/>
    </source>
</evidence>
<evidence type="ECO:0000256" key="4">
    <source>
        <dbReference type="ARBA" id="ARBA00023002"/>
    </source>
</evidence>
<dbReference type="EMBL" id="JABFED010000004">
    <property type="protein sequence ID" value="MBA1837682.1"/>
    <property type="molecule type" value="Genomic_DNA"/>
</dbReference>
<evidence type="ECO:0000313" key="7">
    <source>
        <dbReference type="Proteomes" id="UP000577408"/>
    </source>
</evidence>
<comment type="caution">
    <text evidence="6">The sequence shown here is derived from an EMBL/GenBank/DDBJ whole genome shotgun (WGS) entry which is preliminary data.</text>
</comment>
<dbReference type="InterPro" id="IPR011576">
    <property type="entry name" value="Pyridox_Oxase_N"/>
</dbReference>
<keyword evidence="4" id="KW-0560">Oxidoreductase</keyword>
<evidence type="ECO:0000313" key="6">
    <source>
        <dbReference type="EMBL" id="MBA1837682.1"/>
    </source>
</evidence>
<feature type="domain" description="Pyridoxamine 5'-phosphate oxidase N-terminal" evidence="5">
    <location>
        <begin position="39"/>
        <end position="130"/>
    </location>
</feature>
<dbReference type="GO" id="GO:0008615">
    <property type="term" value="P:pyridoxine biosynthetic process"/>
    <property type="evidence" value="ECO:0007669"/>
    <property type="project" value="InterPro"/>
</dbReference>
<name>A0A7H0KBY5_9CORY</name>
<reference evidence="6 7" key="1">
    <citation type="submission" date="2020-05" db="EMBL/GenBank/DDBJ databases">
        <title>Descriptions of Corynebacterium xxxx sp. nov., Corynebacterium yyyy sp. nov. and Corynebacterium zzzz sp. nov.</title>
        <authorList>
            <person name="Zhang G."/>
        </authorList>
    </citation>
    <scope>NUCLEOTIDE SEQUENCE [LARGE SCALE GENOMIC DNA]</scope>
    <source>
        <strain evidence="7">zg-913</strain>
    </source>
</reference>
<organism evidence="6 7">
    <name type="scientific">Corynebacterium wankanglinii</name>
    <dbReference type="NCBI Taxonomy" id="2735136"/>
    <lineage>
        <taxon>Bacteria</taxon>
        <taxon>Bacillati</taxon>
        <taxon>Actinomycetota</taxon>
        <taxon>Actinomycetes</taxon>
        <taxon>Mycobacteriales</taxon>
        <taxon>Corynebacteriaceae</taxon>
        <taxon>Corynebacterium</taxon>
    </lineage>
</organism>
<dbReference type="AlphaFoldDB" id="A0A7H0KBY5"/>
<evidence type="ECO:0000256" key="2">
    <source>
        <dbReference type="ARBA" id="ARBA00022630"/>
    </source>
</evidence>
<dbReference type="PANTHER" id="PTHR10851">
    <property type="entry name" value="PYRIDOXINE-5-PHOSPHATE OXIDASE"/>
    <property type="match status" value="1"/>
</dbReference>
<comment type="cofactor">
    <cofactor evidence="1">
        <name>FMN</name>
        <dbReference type="ChEBI" id="CHEBI:58210"/>
    </cofactor>
</comment>
<proteinExistence type="predicted"/>
<dbReference type="Pfam" id="PF01243">
    <property type="entry name" value="PNPOx_N"/>
    <property type="match status" value="1"/>
</dbReference>
<dbReference type="Proteomes" id="UP000577408">
    <property type="component" value="Unassembled WGS sequence"/>
</dbReference>
<dbReference type="InterPro" id="IPR000659">
    <property type="entry name" value="Pyridox_Oxase"/>
</dbReference>
<dbReference type="GO" id="GO:0010181">
    <property type="term" value="F:FMN binding"/>
    <property type="evidence" value="ECO:0007669"/>
    <property type="project" value="InterPro"/>
</dbReference>
<evidence type="ECO:0000256" key="3">
    <source>
        <dbReference type="ARBA" id="ARBA00022643"/>
    </source>
</evidence>